<evidence type="ECO:0000313" key="5">
    <source>
        <dbReference type="Proteomes" id="UP000294641"/>
    </source>
</evidence>
<dbReference type="AlphaFoldDB" id="A0A2U3AF37"/>
<feature type="transmembrane region" description="Helical" evidence="1">
    <location>
        <begin position="6"/>
        <end position="24"/>
    </location>
</feature>
<dbReference type="Proteomes" id="UP000254330">
    <property type="component" value="Unassembled WGS sequence"/>
</dbReference>
<keyword evidence="1" id="KW-0472">Membrane</keyword>
<comment type="caution">
    <text evidence="2">The sequence shown here is derived from an EMBL/GenBank/DDBJ whole genome shotgun (WGS) entry which is preliminary data.</text>
</comment>
<evidence type="ECO:0000313" key="4">
    <source>
        <dbReference type="Proteomes" id="UP000254330"/>
    </source>
</evidence>
<dbReference type="EMBL" id="UGNP01000001">
    <property type="protein sequence ID" value="STX09820.1"/>
    <property type="molecule type" value="Genomic_DNA"/>
</dbReference>
<dbReference type="Proteomes" id="UP000294641">
    <property type="component" value="Unassembled WGS sequence"/>
</dbReference>
<evidence type="ECO:0000313" key="2">
    <source>
        <dbReference type="EMBL" id="STX09820.1"/>
    </source>
</evidence>
<feature type="transmembrane region" description="Helical" evidence="1">
    <location>
        <begin position="36"/>
        <end position="57"/>
    </location>
</feature>
<gene>
    <name evidence="3" type="ORF">DFR61_1068</name>
    <name evidence="2" type="ORF">NCTC10597_01522</name>
</gene>
<evidence type="ECO:0000256" key="1">
    <source>
        <dbReference type="SAM" id="Phobius"/>
    </source>
</evidence>
<accession>A0A2U3AF37</accession>
<keyword evidence="1" id="KW-1133">Transmembrane helix</keyword>
<reference evidence="2 4" key="1">
    <citation type="submission" date="2018-06" db="EMBL/GenBank/DDBJ databases">
        <authorList>
            <consortium name="Pathogen Informatics"/>
            <person name="Doyle S."/>
        </authorList>
    </citation>
    <scope>NUCLEOTIDE SEQUENCE [LARGE SCALE GENOMIC DNA]</scope>
    <source>
        <strain evidence="2 4">NCTC10597</strain>
    </source>
</reference>
<feature type="transmembrane region" description="Helical" evidence="1">
    <location>
        <begin position="63"/>
        <end position="84"/>
    </location>
</feature>
<sequence>MTRVFSRFAFVFVFAGLFFLIPPFTDQSIEFLSGNFFIFSGFFIYMIGCVLTAVSIVKNERSVMSFVNIIGVLIGMAFVGFLMMSTGAAK</sequence>
<keyword evidence="5" id="KW-1185">Reference proteome</keyword>
<dbReference type="RefSeq" id="WP_109348892.1">
    <property type="nucleotide sequence ID" value="NZ_BJUE01000003.1"/>
</dbReference>
<proteinExistence type="predicted"/>
<dbReference type="EMBL" id="SNZG01000006">
    <property type="protein sequence ID" value="TDR41315.1"/>
    <property type="molecule type" value="Genomic_DNA"/>
</dbReference>
<keyword evidence="1" id="KW-0812">Transmembrane</keyword>
<reference evidence="3 5" key="2">
    <citation type="submission" date="2019-03" db="EMBL/GenBank/DDBJ databases">
        <title>Genomic Encyclopedia of Type Strains, Phase IV (KMG-IV): sequencing the most valuable type-strain genomes for metagenomic binning, comparative biology and taxonomic classification.</title>
        <authorList>
            <person name="Goeker M."/>
        </authorList>
    </citation>
    <scope>NUCLEOTIDE SEQUENCE [LARGE SCALE GENOMIC DNA]</scope>
    <source>
        <strain evidence="3 5">DSM 20580</strain>
    </source>
</reference>
<protein>
    <submittedName>
        <fullName evidence="2">Uncharacterized protein</fullName>
    </submittedName>
</protein>
<name>A0A2U3AF37_9BACL</name>
<evidence type="ECO:0000313" key="3">
    <source>
        <dbReference type="EMBL" id="TDR41315.1"/>
    </source>
</evidence>
<organism evidence="2 4">
    <name type="scientific">Kurthia zopfii</name>
    <dbReference type="NCBI Taxonomy" id="1650"/>
    <lineage>
        <taxon>Bacteria</taxon>
        <taxon>Bacillati</taxon>
        <taxon>Bacillota</taxon>
        <taxon>Bacilli</taxon>
        <taxon>Bacillales</taxon>
        <taxon>Caryophanaceae</taxon>
        <taxon>Kurthia</taxon>
    </lineage>
</organism>